<dbReference type="AlphaFoldDB" id="A0A0V1G730"/>
<name>A0A0V1G730_9BILA</name>
<accession>A0A0V1G730</accession>
<proteinExistence type="predicted"/>
<gene>
    <name evidence="1" type="ORF">T11_14580</name>
</gene>
<dbReference type="Proteomes" id="UP000055024">
    <property type="component" value="Unassembled WGS sequence"/>
</dbReference>
<evidence type="ECO:0000313" key="2">
    <source>
        <dbReference type="Proteomes" id="UP000055024"/>
    </source>
</evidence>
<organism evidence="1 2">
    <name type="scientific">Trichinella zimbabwensis</name>
    <dbReference type="NCBI Taxonomy" id="268475"/>
    <lineage>
        <taxon>Eukaryota</taxon>
        <taxon>Metazoa</taxon>
        <taxon>Ecdysozoa</taxon>
        <taxon>Nematoda</taxon>
        <taxon>Enoplea</taxon>
        <taxon>Dorylaimia</taxon>
        <taxon>Trichinellida</taxon>
        <taxon>Trichinellidae</taxon>
        <taxon>Trichinella</taxon>
    </lineage>
</organism>
<evidence type="ECO:0000313" key="1">
    <source>
        <dbReference type="EMBL" id="KRY94031.1"/>
    </source>
</evidence>
<protein>
    <submittedName>
        <fullName evidence="1">Uncharacterized protein</fullName>
    </submittedName>
</protein>
<sequence length="30" mass="3515">MPRRSLSQATLKHRRARLSTADAIQAIFYR</sequence>
<reference evidence="1 2" key="1">
    <citation type="submission" date="2015-01" db="EMBL/GenBank/DDBJ databases">
        <title>Evolution of Trichinella species and genotypes.</title>
        <authorList>
            <person name="Korhonen P.K."/>
            <person name="Edoardo P."/>
            <person name="Giuseppe L.R."/>
            <person name="Gasser R.B."/>
        </authorList>
    </citation>
    <scope>NUCLEOTIDE SEQUENCE [LARGE SCALE GENOMIC DNA]</scope>
    <source>
        <strain evidence="1">ISS1029</strain>
    </source>
</reference>
<dbReference type="EMBL" id="JYDP01005717">
    <property type="protein sequence ID" value="KRY94031.1"/>
    <property type="molecule type" value="Genomic_DNA"/>
</dbReference>
<comment type="caution">
    <text evidence="1">The sequence shown here is derived from an EMBL/GenBank/DDBJ whole genome shotgun (WGS) entry which is preliminary data.</text>
</comment>
<keyword evidence="2" id="KW-1185">Reference proteome</keyword>